<organism evidence="2 3">
    <name type="scientific">Tanacetum coccineum</name>
    <dbReference type="NCBI Taxonomy" id="301880"/>
    <lineage>
        <taxon>Eukaryota</taxon>
        <taxon>Viridiplantae</taxon>
        <taxon>Streptophyta</taxon>
        <taxon>Embryophyta</taxon>
        <taxon>Tracheophyta</taxon>
        <taxon>Spermatophyta</taxon>
        <taxon>Magnoliopsida</taxon>
        <taxon>eudicotyledons</taxon>
        <taxon>Gunneridae</taxon>
        <taxon>Pentapetalae</taxon>
        <taxon>asterids</taxon>
        <taxon>campanulids</taxon>
        <taxon>Asterales</taxon>
        <taxon>Asteraceae</taxon>
        <taxon>Asteroideae</taxon>
        <taxon>Anthemideae</taxon>
        <taxon>Anthemidinae</taxon>
        <taxon>Tanacetum</taxon>
    </lineage>
</organism>
<protein>
    <submittedName>
        <fullName evidence="2">Uncharacterized protein</fullName>
    </submittedName>
</protein>
<accession>A0ABQ5BGG2</accession>
<feature type="region of interest" description="Disordered" evidence="1">
    <location>
        <begin position="231"/>
        <end position="254"/>
    </location>
</feature>
<feature type="compositionally biased region" description="Basic and acidic residues" evidence="1">
    <location>
        <begin position="138"/>
        <end position="151"/>
    </location>
</feature>
<reference evidence="2" key="1">
    <citation type="journal article" date="2022" name="Int. J. Mol. Sci.">
        <title>Draft Genome of Tanacetum Coccineum: Genomic Comparison of Closely Related Tanacetum-Family Plants.</title>
        <authorList>
            <person name="Yamashiro T."/>
            <person name="Shiraishi A."/>
            <person name="Nakayama K."/>
            <person name="Satake H."/>
        </authorList>
    </citation>
    <scope>NUCLEOTIDE SEQUENCE</scope>
</reference>
<evidence type="ECO:0000256" key="1">
    <source>
        <dbReference type="SAM" id="MobiDB-lite"/>
    </source>
</evidence>
<comment type="caution">
    <text evidence="2">The sequence shown here is derived from an EMBL/GenBank/DDBJ whole genome shotgun (WGS) entry which is preliminary data.</text>
</comment>
<sequence length="337" mass="38377">MRFKRQVTFRKSVATRSRKQGKGCSKDEGGSANNGEGCSKDVGGSVEEDELRSALDHEYMEQLLVEEALNPNKRAKVTVIEEAKDLTSLSLDEHIENLKESNDEESSTSDSEDEEYAMAVRDFKKFFKRRGRFVRQSRDERKSFQRSKDDENGGGDSVERAITTAASLDAAQDRNGYMWQSQVPRHHGGAPAQTRSERVLEKSNEPLLLEGHTFRSGEDRMEHQFELTANVPITPHDSPLPGGYTSGSDEDPQTKEMSQEIRKTKEVKHLTTKKEEILTVYTLFMDGTPMEINMLVKKKYPLIKELLEKMLNLQLEAEEESTMAFKLIKFIKSMLEE</sequence>
<dbReference type="Proteomes" id="UP001151760">
    <property type="component" value="Unassembled WGS sequence"/>
</dbReference>
<name>A0ABQ5BGG2_9ASTR</name>
<keyword evidence="3" id="KW-1185">Reference proteome</keyword>
<proteinExistence type="predicted"/>
<gene>
    <name evidence="2" type="ORF">Tco_0859630</name>
</gene>
<feature type="region of interest" description="Disordered" evidence="1">
    <location>
        <begin position="1"/>
        <end position="51"/>
    </location>
</feature>
<evidence type="ECO:0000313" key="3">
    <source>
        <dbReference type="Proteomes" id="UP001151760"/>
    </source>
</evidence>
<reference evidence="2" key="2">
    <citation type="submission" date="2022-01" db="EMBL/GenBank/DDBJ databases">
        <authorList>
            <person name="Yamashiro T."/>
            <person name="Shiraishi A."/>
            <person name="Satake H."/>
            <person name="Nakayama K."/>
        </authorList>
    </citation>
    <scope>NUCLEOTIDE SEQUENCE</scope>
</reference>
<feature type="region of interest" description="Disordered" evidence="1">
    <location>
        <begin position="138"/>
        <end position="157"/>
    </location>
</feature>
<feature type="region of interest" description="Disordered" evidence="1">
    <location>
        <begin position="96"/>
        <end position="115"/>
    </location>
</feature>
<feature type="compositionally biased region" description="Acidic residues" evidence="1">
    <location>
        <begin position="102"/>
        <end position="115"/>
    </location>
</feature>
<evidence type="ECO:0000313" key="2">
    <source>
        <dbReference type="EMBL" id="GJT12588.1"/>
    </source>
</evidence>
<dbReference type="EMBL" id="BQNB010013159">
    <property type="protein sequence ID" value="GJT12588.1"/>
    <property type="molecule type" value="Genomic_DNA"/>
</dbReference>